<dbReference type="GO" id="GO:0051537">
    <property type="term" value="F:2 iron, 2 sulfur cluster binding"/>
    <property type="evidence" value="ECO:0007669"/>
    <property type="project" value="UniProtKB-KW"/>
</dbReference>
<dbReference type="GO" id="GO:0016491">
    <property type="term" value="F:oxidoreductase activity"/>
    <property type="evidence" value="ECO:0007669"/>
    <property type="project" value="UniProtKB-KW"/>
</dbReference>
<dbReference type="PANTHER" id="PTHR21266:SF59">
    <property type="entry name" value="BLR4922 PROTEIN"/>
    <property type="match status" value="1"/>
</dbReference>
<dbReference type="Proteomes" id="UP000078116">
    <property type="component" value="Unassembled WGS sequence"/>
</dbReference>
<keyword evidence="2" id="KW-0479">Metal-binding</keyword>
<keyword evidence="4" id="KW-0408">Iron</keyword>
<gene>
    <name evidence="8" type="ORF">A6V36_18115</name>
    <name evidence="7" type="ORF">A6V37_10295</name>
</gene>
<dbReference type="GO" id="GO:0005506">
    <property type="term" value="F:iron ion binding"/>
    <property type="evidence" value="ECO:0007669"/>
    <property type="project" value="InterPro"/>
</dbReference>
<dbReference type="Proteomes" id="UP000077961">
    <property type="component" value="Unassembled WGS sequence"/>
</dbReference>
<protein>
    <submittedName>
        <fullName evidence="7">(2Fe-2S)-binding protein</fullName>
    </submittedName>
</protein>
<dbReference type="AlphaFoldDB" id="A0A1A9MZ33"/>
<dbReference type="PROSITE" id="PS00570">
    <property type="entry name" value="RING_HYDROXYL_ALPHA"/>
    <property type="match status" value="1"/>
</dbReference>
<reference evidence="9 10" key="1">
    <citation type="submission" date="2016-04" db="EMBL/GenBank/DDBJ databases">
        <title>Reclassification of Paraburkholderia panaciterrae (Farh et al. 2015) Dobritsa &amp; Samadpour 2016 as a later homotypic synonym of Paraburkholderia ginsengiterrae (Farh et al. 2015) Dobritsa &amp; Samadpour 2016.</title>
        <authorList>
            <person name="Dobritsa A.P."/>
            <person name="Kutumbaka K."/>
            <person name="Samadpour M."/>
        </authorList>
    </citation>
    <scope>NUCLEOTIDE SEQUENCE [LARGE SCALE GENOMIC DNA]</scope>
    <source>
        <strain evidence="7 10">DCY85</strain>
        <strain evidence="8 9">DCY85-1</strain>
    </source>
</reference>
<dbReference type="PROSITE" id="PS51296">
    <property type="entry name" value="RIESKE"/>
    <property type="match status" value="1"/>
</dbReference>
<evidence type="ECO:0000256" key="4">
    <source>
        <dbReference type="ARBA" id="ARBA00023004"/>
    </source>
</evidence>
<evidence type="ECO:0000313" key="10">
    <source>
        <dbReference type="Proteomes" id="UP000078116"/>
    </source>
</evidence>
<evidence type="ECO:0000256" key="5">
    <source>
        <dbReference type="ARBA" id="ARBA00023014"/>
    </source>
</evidence>
<feature type="domain" description="Rieske" evidence="6">
    <location>
        <begin position="27"/>
        <end position="134"/>
    </location>
</feature>
<dbReference type="InterPro" id="IPR050584">
    <property type="entry name" value="Cholesterol_7-desaturase"/>
</dbReference>
<evidence type="ECO:0000313" key="7">
    <source>
        <dbReference type="EMBL" id="OAJ52212.1"/>
    </source>
</evidence>
<evidence type="ECO:0000259" key="6">
    <source>
        <dbReference type="PROSITE" id="PS51296"/>
    </source>
</evidence>
<evidence type="ECO:0000313" key="9">
    <source>
        <dbReference type="Proteomes" id="UP000077961"/>
    </source>
</evidence>
<proteinExistence type="predicted"/>
<dbReference type="CDD" id="cd03479">
    <property type="entry name" value="Rieske_RO_Alpha_PhDO_like"/>
    <property type="match status" value="1"/>
</dbReference>
<dbReference type="PANTHER" id="PTHR21266">
    <property type="entry name" value="IRON-SULFUR DOMAIN CONTAINING PROTEIN"/>
    <property type="match status" value="1"/>
</dbReference>
<evidence type="ECO:0000256" key="2">
    <source>
        <dbReference type="ARBA" id="ARBA00022723"/>
    </source>
</evidence>
<accession>A0A1A9MZ33</accession>
<keyword evidence="5" id="KW-0411">Iron-sulfur</keyword>
<dbReference type="InterPro" id="IPR017941">
    <property type="entry name" value="Rieske_2Fe-2S"/>
</dbReference>
<evidence type="ECO:0000256" key="1">
    <source>
        <dbReference type="ARBA" id="ARBA00022714"/>
    </source>
</evidence>
<evidence type="ECO:0000256" key="3">
    <source>
        <dbReference type="ARBA" id="ARBA00023002"/>
    </source>
</evidence>
<keyword evidence="9" id="KW-1185">Reference proteome</keyword>
<dbReference type="InterPro" id="IPR036922">
    <property type="entry name" value="Rieske_2Fe-2S_sf"/>
</dbReference>
<dbReference type="InterPro" id="IPR015881">
    <property type="entry name" value="ARHD_Rieske_2Fe_2S"/>
</dbReference>
<dbReference type="EMBL" id="LXKA01000382">
    <property type="protein sequence ID" value="OAJ52212.1"/>
    <property type="molecule type" value="Genomic_DNA"/>
</dbReference>
<dbReference type="InterPro" id="IPR045623">
    <property type="entry name" value="LigXa_C"/>
</dbReference>
<keyword evidence="3" id="KW-0560">Oxidoreductase</keyword>
<name>A0A1A9MZ33_9BURK</name>
<dbReference type="Pfam" id="PF19301">
    <property type="entry name" value="LigXa_C"/>
    <property type="match status" value="1"/>
</dbReference>
<evidence type="ECO:0000313" key="8">
    <source>
        <dbReference type="EMBL" id="OAJ63576.1"/>
    </source>
</evidence>
<dbReference type="EMBL" id="LXJZ01000020">
    <property type="protein sequence ID" value="OAJ63576.1"/>
    <property type="molecule type" value="Genomic_DNA"/>
</dbReference>
<comment type="caution">
    <text evidence="7">The sequence shown here is derived from an EMBL/GenBank/DDBJ whole genome shotgun (WGS) entry which is preliminary data.</text>
</comment>
<dbReference type="Pfam" id="PF00355">
    <property type="entry name" value="Rieske"/>
    <property type="match status" value="1"/>
</dbReference>
<dbReference type="SUPFAM" id="SSF55961">
    <property type="entry name" value="Bet v1-like"/>
    <property type="match status" value="1"/>
</dbReference>
<dbReference type="SUPFAM" id="SSF50022">
    <property type="entry name" value="ISP domain"/>
    <property type="match status" value="1"/>
</dbReference>
<dbReference type="STRING" id="1462993.A6V36_18115"/>
<dbReference type="OrthoDB" id="9790995at2"/>
<dbReference type="Gene3D" id="2.102.10.10">
    <property type="entry name" value="Rieske [2Fe-2S] iron-sulphur domain"/>
    <property type="match status" value="1"/>
</dbReference>
<organism evidence="7 10">
    <name type="scientific">Paraburkholderia ginsengiterrae</name>
    <dbReference type="NCBI Taxonomy" id="1462993"/>
    <lineage>
        <taxon>Bacteria</taxon>
        <taxon>Pseudomonadati</taxon>
        <taxon>Pseudomonadota</taxon>
        <taxon>Betaproteobacteria</taxon>
        <taxon>Burkholderiales</taxon>
        <taxon>Burkholderiaceae</taxon>
        <taxon>Paraburkholderia</taxon>
    </lineage>
</organism>
<keyword evidence="1" id="KW-0001">2Fe-2S</keyword>
<sequence>MFSKEDNEILCRVGPGTPMGKTFRSMWMPFMLPEELPAPDCPPVRVRLLGEDLVAFRDSEGRIGLLDRYCPHRRVDLFFGRNEECGLRCVYHGWKFDVTGKIVDMPAEPENTQMKEDTRIKSYPVIEWGGVIWAYMGDQATMPAKPPEMEWGLVPAEARFITKRLQRTNYAQGVEGGIDSSHVGILHSHLDPEHPELPFRQRQISPNLAIPYLASDTAPRFFIRPTNYGMAIGARRNASDEEYYWRVTQYLAPFYTMIAPLREGRAFMGHAWTPIDDHNCWVFTMTWNSDRPLDADELDHGAVHSEVTDDGTYRPLLSSENDYGLDRVRQKLYSSTGIEGIGMQDTAIQESMGAIVDRSVENLGSGDAAIAGFRRSILKLAKERESSARLEIADNPQWFRVRSTAAILPHGTDFLEGTAAYTKVD</sequence>